<evidence type="ECO:0000313" key="1">
    <source>
        <dbReference type="EMBL" id="MVS99287.1"/>
    </source>
</evidence>
<keyword evidence="2" id="KW-1185">Reference proteome</keyword>
<name>A0A7X3FS55_9HYPH</name>
<organism evidence="1 2">
    <name type="scientific">Devosia marina</name>
    <dbReference type="NCBI Taxonomy" id="2683198"/>
    <lineage>
        <taxon>Bacteria</taxon>
        <taxon>Pseudomonadati</taxon>
        <taxon>Pseudomonadota</taxon>
        <taxon>Alphaproteobacteria</taxon>
        <taxon>Hyphomicrobiales</taxon>
        <taxon>Devosiaceae</taxon>
        <taxon>Devosia</taxon>
    </lineage>
</organism>
<evidence type="ECO:0008006" key="3">
    <source>
        <dbReference type="Google" id="ProtNLM"/>
    </source>
</evidence>
<dbReference type="Gene3D" id="2.40.160.20">
    <property type="match status" value="1"/>
</dbReference>
<dbReference type="AlphaFoldDB" id="A0A7X3FS55"/>
<dbReference type="InterPro" id="IPR018550">
    <property type="entry name" value="Lipid-A_deacylase-rel"/>
</dbReference>
<dbReference type="Proteomes" id="UP000438106">
    <property type="component" value="Unassembled WGS sequence"/>
</dbReference>
<dbReference type="Pfam" id="PF09411">
    <property type="entry name" value="PagL"/>
    <property type="match status" value="1"/>
</dbReference>
<comment type="caution">
    <text evidence="1">The sequence shown here is derived from an EMBL/GenBank/DDBJ whole genome shotgun (WGS) entry which is preliminary data.</text>
</comment>
<gene>
    <name evidence="1" type="ORF">GO014_09670</name>
</gene>
<accession>A0A7X3FS55</accession>
<sequence>MGSQGDRGAMRNVLVAIAVFAGIATAPAQANDLLSPHPLAGVVDEFRIGLHAHRVHHAALPFLVHEWNLGDVEDVSFDVLFTSPDIDAFRWIGAPRPEIGTTISFAGRDSLVHANLTWQLPIFDTPIYLEAGLGAAIHDGALTGAAPGRQNFGCRVNFYERWGVGVNMSENATATLTYEHTSNNGWCAANDGLSNFGLRLGWKF</sequence>
<dbReference type="EMBL" id="WQRF01000002">
    <property type="protein sequence ID" value="MVS99287.1"/>
    <property type="molecule type" value="Genomic_DNA"/>
</dbReference>
<evidence type="ECO:0000313" key="2">
    <source>
        <dbReference type="Proteomes" id="UP000438106"/>
    </source>
</evidence>
<proteinExistence type="predicted"/>
<reference evidence="1 2" key="1">
    <citation type="submission" date="2019-12" db="EMBL/GenBank/DDBJ databases">
        <title>Devosia maris sp. nov., isolated from the deep seawater.</title>
        <authorList>
            <person name="Liu Y."/>
        </authorList>
    </citation>
    <scope>NUCLEOTIDE SEQUENCE [LARGE SCALE GENOMIC DNA]</scope>
    <source>
        <strain evidence="1 2">L53-10-65</strain>
    </source>
</reference>
<protein>
    <recommendedName>
        <fullName evidence="3">Lipid A 3-O-deacylase (PagL)</fullName>
    </recommendedName>
</protein>